<evidence type="ECO:0000313" key="3">
    <source>
        <dbReference type="EMBL" id="KAI1855745.1"/>
    </source>
</evidence>
<feature type="chain" id="PRO_5040158887" description="DUF8021 domain-containing protein" evidence="1">
    <location>
        <begin position="26"/>
        <end position="665"/>
    </location>
</feature>
<name>A0A9P9WB62_9PEZI</name>
<feature type="signal peptide" evidence="1">
    <location>
        <begin position="1"/>
        <end position="25"/>
    </location>
</feature>
<dbReference type="EMBL" id="JAFIMR010000050">
    <property type="protein sequence ID" value="KAI1855745.1"/>
    <property type="molecule type" value="Genomic_DNA"/>
</dbReference>
<proteinExistence type="predicted"/>
<dbReference type="InterPro" id="IPR058334">
    <property type="entry name" value="DUF8021"/>
</dbReference>
<accession>A0A9P9WB62</accession>
<dbReference type="Pfam" id="PF26061">
    <property type="entry name" value="DUF8021"/>
    <property type="match status" value="2"/>
</dbReference>
<evidence type="ECO:0000259" key="2">
    <source>
        <dbReference type="Pfam" id="PF26061"/>
    </source>
</evidence>
<dbReference type="AlphaFoldDB" id="A0A9P9WB62"/>
<protein>
    <recommendedName>
        <fullName evidence="2">DUF8021 domain-containing protein</fullName>
    </recommendedName>
</protein>
<gene>
    <name evidence="3" type="ORF">JX265_012190</name>
</gene>
<evidence type="ECO:0000313" key="4">
    <source>
        <dbReference type="Proteomes" id="UP000829685"/>
    </source>
</evidence>
<evidence type="ECO:0000256" key="1">
    <source>
        <dbReference type="SAM" id="SignalP"/>
    </source>
</evidence>
<reference evidence="3" key="1">
    <citation type="submission" date="2021-03" db="EMBL/GenBank/DDBJ databases">
        <title>Revisited historic fungal species revealed as producer of novel bioactive compounds through whole genome sequencing and comparative genomics.</title>
        <authorList>
            <person name="Vignolle G.A."/>
            <person name="Hochenegger N."/>
            <person name="Mach R.L."/>
            <person name="Mach-Aigner A.R."/>
            <person name="Javad Rahimi M."/>
            <person name="Salim K.A."/>
            <person name="Chan C.M."/>
            <person name="Lim L.B.L."/>
            <person name="Cai F."/>
            <person name="Druzhinina I.S."/>
            <person name="U'Ren J.M."/>
            <person name="Derntl C."/>
        </authorList>
    </citation>
    <scope>NUCLEOTIDE SEQUENCE</scope>
    <source>
        <strain evidence="3">TUCIM 5799</strain>
    </source>
</reference>
<feature type="domain" description="DUF8021" evidence="2">
    <location>
        <begin position="157"/>
        <end position="305"/>
    </location>
</feature>
<keyword evidence="4" id="KW-1185">Reference proteome</keyword>
<dbReference type="Proteomes" id="UP000829685">
    <property type="component" value="Unassembled WGS sequence"/>
</dbReference>
<feature type="domain" description="DUF8021" evidence="2">
    <location>
        <begin position="496"/>
        <end position="613"/>
    </location>
</feature>
<organism evidence="3 4">
    <name type="scientific">Neoarthrinium moseri</name>
    <dbReference type="NCBI Taxonomy" id="1658444"/>
    <lineage>
        <taxon>Eukaryota</taxon>
        <taxon>Fungi</taxon>
        <taxon>Dikarya</taxon>
        <taxon>Ascomycota</taxon>
        <taxon>Pezizomycotina</taxon>
        <taxon>Sordariomycetes</taxon>
        <taxon>Xylariomycetidae</taxon>
        <taxon>Amphisphaeriales</taxon>
        <taxon>Apiosporaceae</taxon>
        <taxon>Neoarthrinium</taxon>
    </lineage>
</organism>
<keyword evidence="1" id="KW-0732">Signal</keyword>
<comment type="caution">
    <text evidence="3">The sequence shown here is derived from an EMBL/GenBank/DDBJ whole genome shotgun (WGS) entry which is preliminary data.</text>
</comment>
<sequence length="665" mass="72586">MSHIFEMPFSALWIVLALLWIPIQAADCERACLEGLMSGYLNALAANNHSGFAVTSNIKYVENGQILRLGSGIWPLASSLGTYRHVFSDPDSGQVAAITTMSENGVPVIYVVRLKREMSGLVSEIESAITPDAVGAARYDNMTQPESVWLDPVPPVQRIPRADLVSQTNKYYTGMERNDPKGDYSFFDEDFNHLEDGLQTTNMKSGDPYGHSNDTVFASLGCQAQFQTGFLGFVTQIRNRRFSVVDEERQTVVAFTTVDHNGTVRSLPEVNGTSSPIPPYFDVPRSLAAVEAFRFKADKLYRIEMTLVEVPYGMASVFPEGKVADTSGKGTNSSVTNPCNASCLNSVTERVLHAMASNDTVSLPLENGVRYAENGQFLALGDGLWETLGHFAKPGVDDYAVYLADPESQTAAYWGVTREHNTTGVLALRIKFDHGKITEIEAIDVRTESTGSRGGTTTVMRPPLPVEWLEGEPTRPLDATFSSESNNTSVNARILMSAYFDGLERHSSAGVPFSAHCLRRDNFAAQQNVSCAAHMNGYGAAPNGLFNGTSAVRDRRVLTVDAQKGVVLAVAMVDNLATESGQASAVQERVPGTYMTPQLIKIENGAISRIEGMVKWMPLGYSSLWAADRGRSETESPAKRKDLACLYLTRLCTQILRVPSGLFFT</sequence>